<evidence type="ECO:0000313" key="2">
    <source>
        <dbReference type="Proteomes" id="UP000524404"/>
    </source>
</evidence>
<protein>
    <submittedName>
        <fullName evidence="1">Uncharacterized protein</fullName>
    </submittedName>
</protein>
<dbReference type="AlphaFoldDB" id="A0A841ESS9"/>
<proteinExistence type="predicted"/>
<dbReference type="EMBL" id="JACHKT010000015">
    <property type="protein sequence ID" value="MBB6003728.1"/>
    <property type="molecule type" value="Genomic_DNA"/>
</dbReference>
<dbReference type="Proteomes" id="UP000524404">
    <property type="component" value="Unassembled WGS sequence"/>
</dbReference>
<reference evidence="1 2" key="1">
    <citation type="submission" date="2020-08" db="EMBL/GenBank/DDBJ databases">
        <title>Functional genomics of gut bacteria from endangered species of beetles.</title>
        <authorList>
            <person name="Carlos-Shanley C."/>
        </authorList>
    </citation>
    <scope>NUCLEOTIDE SEQUENCE [LARGE SCALE GENOMIC DNA]</scope>
    <source>
        <strain evidence="1 2">S00070</strain>
    </source>
</reference>
<gene>
    <name evidence="1" type="ORF">HNP25_002386</name>
</gene>
<keyword evidence="2" id="KW-1185">Reference proteome</keyword>
<comment type="caution">
    <text evidence="1">The sequence shown here is derived from an EMBL/GenBank/DDBJ whole genome shotgun (WGS) entry which is preliminary data.</text>
</comment>
<sequence>MNLKMIQNKFCDLSAYSEKLDNISFQLQYQEILSSNLTSYSRLLILQVFTKTDK</sequence>
<evidence type="ECO:0000313" key="1">
    <source>
        <dbReference type="EMBL" id="MBB6003728.1"/>
    </source>
</evidence>
<organism evidence="1 2">
    <name type="scientific">Arcicella rosea</name>
    <dbReference type="NCBI Taxonomy" id="502909"/>
    <lineage>
        <taxon>Bacteria</taxon>
        <taxon>Pseudomonadati</taxon>
        <taxon>Bacteroidota</taxon>
        <taxon>Cytophagia</taxon>
        <taxon>Cytophagales</taxon>
        <taxon>Flectobacillaceae</taxon>
        <taxon>Arcicella</taxon>
    </lineage>
</organism>
<name>A0A841ESS9_9BACT</name>
<accession>A0A841ESS9</accession>